<dbReference type="AlphaFoldDB" id="A0A081NLD5"/>
<feature type="region of interest" description="Disordered" evidence="1">
    <location>
        <begin position="1"/>
        <end position="34"/>
    </location>
</feature>
<evidence type="ECO:0000256" key="1">
    <source>
        <dbReference type="SAM" id="MobiDB-lite"/>
    </source>
</evidence>
<feature type="compositionally biased region" description="Polar residues" evidence="1">
    <location>
        <begin position="1"/>
        <end position="12"/>
    </location>
</feature>
<dbReference type="OrthoDB" id="9842650at2"/>
<proteinExistence type="predicted"/>
<gene>
    <name evidence="2" type="ORF">GZ78_04530</name>
</gene>
<evidence type="ECO:0000313" key="3">
    <source>
        <dbReference type="Proteomes" id="UP000028073"/>
    </source>
</evidence>
<dbReference type="EMBL" id="JOKH01000001">
    <property type="protein sequence ID" value="KEQ19258.1"/>
    <property type="molecule type" value="Genomic_DNA"/>
</dbReference>
<protein>
    <submittedName>
        <fullName evidence="2">Uncharacterized protein</fullName>
    </submittedName>
</protein>
<evidence type="ECO:0000313" key="2">
    <source>
        <dbReference type="EMBL" id="KEQ19258.1"/>
    </source>
</evidence>
<dbReference type="RefSeq" id="WP_034832983.1">
    <property type="nucleotide sequence ID" value="NZ_JOKH01000001.1"/>
</dbReference>
<organism evidence="2 3">
    <name type="scientific">Endozoicomonas numazuensis</name>
    <dbReference type="NCBI Taxonomy" id="1137799"/>
    <lineage>
        <taxon>Bacteria</taxon>
        <taxon>Pseudomonadati</taxon>
        <taxon>Pseudomonadota</taxon>
        <taxon>Gammaproteobacteria</taxon>
        <taxon>Oceanospirillales</taxon>
        <taxon>Endozoicomonadaceae</taxon>
        <taxon>Endozoicomonas</taxon>
    </lineage>
</organism>
<keyword evidence="3" id="KW-1185">Reference proteome</keyword>
<dbReference type="Proteomes" id="UP000028073">
    <property type="component" value="Unassembled WGS sequence"/>
</dbReference>
<name>A0A081NLD5_9GAMM</name>
<sequence>MNGAASGQTSINWKEASRQVMASQRKRTAHARDEAVRAPFGPSVKKAHVSALHMSAELSQPPTQREAPLFFVDSTMPGVPEVKARPFTRVTRLSDSSESESGESGAETVTEPMVVSIEKGLLREFQAPSPCSSNFELFSPVPFWDVDSVEFREVEKNTDLHTSSFNLPDDQKALVNEMTMVLDKARQFSIVDIHQTTKSFRERCQAARNEMIQWQFKELVEGHFPGNTDFDQQMKVMMKAEGARRLKFIRCDDWCFFLLAHWLRSKKLSSQASLVNLQIKKGEDMLTNHYLLLMAPGDQPVSGIDDHETSIQQGKMPDKAFCEAMEKQGVVIVDPSLQRVVPLTEKSLSDHMLMLCSQYGYWMTGDATISLAEQFQKNDSLSEKDISLAKRQTRRLLPLAVLLWHHGRSLSMSGLMWHLKGMESKPADLCPNTISKSVPWSICALHCIPKVFADYEAVEPLGKSYKTNDFDVLACYRSSSEEYVSALKHQAEKYLRRGRSVEQCLEAMSSTGFFGDYEGESRDSRRKPYRIPAIDAIDPKFWNRKNWRGTGKTLLKAIGVDIKACKRSVGSRIAQSIKGKDLIDGTVSLICQDYRHLWNHRPEIKPAITLAKSNMPALVRHLMKEEQVTLSETQSTKKSFAWKPLDTLQVCHAESEHFRRALNCFITQGFEEGLDVKSMAEILQSTKGTVALGYHSRKLLSIELPTSVKEAGFTAWCEEALLKVIADEGVNCPEVKTLLTRRLQRMFDRIDWEKSAETILGNLKTMLSRQPEFMSFAEALIPDFDSDRARGCTAQFLRCLIFYSDFEPPGKVSEALAINALDELGLYRTGSEKWRRSILKQIKSYLREGHTLSYISHKLNNGDLFFKHGATPAIGCPGLRSDRTWSYSRLRTFLWEDGLSVSAMMTKYPKSAECLDFERQIYRHKGESMTLNEGRVIDLMLTPKYDTPHESSRRVAEVARTFDMTRGKARDFFHRLKRFKMHKAAKRSHFPISIPLENGRVAHKRLIDSEISVSKQRKLDTDS</sequence>
<comment type="caution">
    <text evidence="2">The sequence shown here is derived from an EMBL/GenBank/DDBJ whole genome shotgun (WGS) entry which is preliminary data.</text>
</comment>
<reference evidence="2 3" key="1">
    <citation type="submission" date="2014-06" db="EMBL/GenBank/DDBJ databases">
        <title>Whole Genome Sequences of Three Symbiotic Endozoicomonas Bacteria.</title>
        <authorList>
            <person name="Neave M.J."/>
            <person name="Apprill A."/>
            <person name="Voolstra C.R."/>
        </authorList>
    </citation>
    <scope>NUCLEOTIDE SEQUENCE [LARGE SCALE GENOMIC DNA]</scope>
    <source>
        <strain evidence="2 3">DSM 25634</strain>
    </source>
</reference>
<accession>A0A081NLD5</accession>